<evidence type="ECO:0008006" key="5">
    <source>
        <dbReference type="Google" id="ProtNLM"/>
    </source>
</evidence>
<reference evidence="3" key="2">
    <citation type="submission" date="2020-09" db="EMBL/GenBank/DDBJ databases">
        <authorList>
            <person name="Sun Q."/>
            <person name="Sedlacek I."/>
        </authorList>
    </citation>
    <scope>NUCLEOTIDE SEQUENCE</scope>
    <source>
        <strain evidence="3">CCM 7897</strain>
    </source>
</reference>
<proteinExistence type="predicted"/>
<protein>
    <recommendedName>
        <fullName evidence="5">LarC family nickel insertion protein</fullName>
    </recommendedName>
</protein>
<evidence type="ECO:0000313" key="3">
    <source>
        <dbReference type="EMBL" id="GGF72599.1"/>
    </source>
</evidence>
<evidence type="ECO:0000256" key="2">
    <source>
        <dbReference type="SAM" id="MobiDB-lite"/>
    </source>
</evidence>
<reference evidence="3" key="1">
    <citation type="journal article" date="2014" name="Int. J. Syst. Evol. Microbiol.">
        <title>Complete genome sequence of Corynebacterium casei LMG S-19264T (=DSM 44701T), isolated from a smear-ripened cheese.</title>
        <authorList>
            <consortium name="US DOE Joint Genome Institute (JGI-PGF)"/>
            <person name="Walter F."/>
            <person name="Albersmeier A."/>
            <person name="Kalinowski J."/>
            <person name="Ruckert C."/>
        </authorList>
    </citation>
    <scope>NUCLEOTIDE SEQUENCE</scope>
    <source>
        <strain evidence="3">CCM 7897</strain>
    </source>
</reference>
<name>A0A917FFD4_9HYPH</name>
<dbReference type="Proteomes" id="UP000606044">
    <property type="component" value="Unassembled WGS sequence"/>
</dbReference>
<dbReference type="EMBL" id="BMCT01000005">
    <property type="protein sequence ID" value="GGF72599.1"/>
    <property type="molecule type" value="Genomic_DNA"/>
</dbReference>
<accession>A0A917FFD4</accession>
<evidence type="ECO:0000256" key="1">
    <source>
        <dbReference type="ARBA" id="ARBA00022596"/>
    </source>
</evidence>
<feature type="region of interest" description="Disordered" evidence="2">
    <location>
        <begin position="84"/>
        <end position="119"/>
    </location>
</feature>
<dbReference type="PANTHER" id="PTHR36566:SF1">
    <property type="entry name" value="PYRIDINIUM-3,5-BISTHIOCARBOXYLIC ACID MONONUCLEOTIDE NICKEL INSERTION PROTEIN"/>
    <property type="match status" value="1"/>
</dbReference>
<evidence type="ECO:0000313" key="4">
    <source>
        <dbReference type="Proteomes" id="UP000606044"/>
    </source>
</evidence>
<comment type="caution">
    <text evidence="3">The sequence shown here is derived from an EMBL/GenBank/DDBJ whole genome shotgun (WGS) entry which is preliminary data.</text>
</comment>
<gene>
    <name evidence="3" type="ORF">GCM10007301_35520</name>
</gene>
<organism evidence="3 4">
    <name type="scientific">Azorhizobium oxalatiphilum</name>
    <dbReference type="NCBI Taxonomy" id="980631"/>
    <lineage>
        <taxon>Bacteria</taxon>
        <taxon>Pseudomonadati</taxon>
        <taxon>Pseudomonadota</taxon>
        <taxon>Alphaproteobacteria</taxon>
        <taxon>Hyphomicrobiales</taxon>
        <taxon>Xanthobacteraceae</taxon>
        <taxon>Azorhizobium</taxon>
    </lineage>
</organism>
<dbReference type="AlphaFoldDB" id="A0A917FFD4"/>
<dbReference type="InterPro" id="IPR002822">
    <property type="entry name" value="Ni_insertion"/>
</dbReference>
<dbReference type="Pfam" id="PF01969">
    <property type="entry name" value="Ni_insertion"/>
    <property type="match status" value="1"/>
</dbReference>
<keyword evidence="4" id="KW-1185">Reference proteome</keyword>
<feature type="compositionally biased region" description="Basic residues" evidence="2">
    <location>
        <begin position="90"/>
        <end position="119"/>
    </location>
</feature>
<keyword evidence="1" id="KW-0533">Nickel</keyword>
<dbReference type="PANTHER" id="PTHR36566">
    <property type="entry name" value="NICKEL INSERTION PROTEIN-RELATED"/>
    <property type="match status" value="1"/>
</dbReference>
<sequence>MAGGPLTRTQVMGEGLHIHLDPVGGIAGDMFVAALLAARPDLEPRVRADIAAVLPAEAGTCHITEVVSGGIAARHVALVGPAHTVDHDPHHARHHHHHDHPHSGGAHHHGDHTHGHGHAGHVSFASLKARIADAALCKGTADAALGILTILANAEARMHAVPVEEVHFHEVGDWDSLMDVVAAGSIIAALSPARWSVSSLPLGEGMVRTAHGLLPVPAPATTEILTGFEWRNDGIPGERVTPTGAAILRYLVSDPPAMRPVTARLEAIGYGAGTRQLRGTPNVLRASLSRTSGAAGEHGHLLEIDFDIDDMTGEEIATAADRLRALDGVRDLRLVPAIGKKGRPLTTFALLVEAGAFDAVSDQIFLQTSTLGLRFHAVERRMLARTLGQTADGLPVKHARRPDGSLTAKVESDARVGDTLAARRTAGRLDQ</sequence>
<dbReference type="Gene3D" id="3.30.70.1380">
    <property type="entry name" value="Transcriptional regulatory protein pf0864 domain like"/>
    <property type="match status" value="1"/>
</dbReference>